<comment type="caution">
    <text evidence="1">The sequence shown here is derived from an EMBL/GenBank/DDBJ whole genome shotgun (WGS) entry which is preliminary data.</text>
</comment>
<evidence type="ECO:0000313" key="1">
    <source>
        <dbReference type="EMBL" id="MDP9870417.1"/>
    </source>
</evidence>
<accession>A0ABT9RMA5</accession>
<keyword evidence="2" id="KW-1185">Reference proteome</keyword>
<dbReference type="EMBL" id="JAUSRB010000004">
    <property type="protein sequence ID" value="MDP9870417.1"/>
    <property type="molecule type" value="Genomic_DNA"/>
</dbReference>
<reference evidence="1 2" key="1">
    <citation type="submission" date="2023-07" db="EMBL/GenBank/DDBJ databases">
        <title>Sequencing the genomes of 1000 actinobacteria strains.</title>
        <authorList>
            <person name="Klenk H.-P."/>
        </authorList>
    </citation>
    <scope>NUCLEOTIDE SEQUENCE [LARGE SCALE GENOMIC DNA]</scope>
    <source>
        <strain evidence="1 2">DSM 44109</strain>
    </source>
</reference>
<proteinExistence type="predicted"/>
<sequence>MFNDKPPSEVYYVSTGCYHGAYWTRASVKGALKNNTSWQTYVPEDHIGQPPSYIPHPKLKILRSEIGAAEGWTNVTETFVKDGKWAW</sequence>
<organism evidence="1 2">
    <name type="scientific">Streptosporangium brasiliense</name>
    <dbReference type="NCBI Taxonomy" id="47480"/>
    <lineage>
        <taxon>Bacteria</taxon>
        <taxon>Bacillati</taxon>
        <taxon>Actinomycetota</taxon>
        <taxon>Actinomycetes</taxon>
        <taxon>Streptosporangiales</taxon>
        <taxon>Streptosporangiaceae</taxon>
        <taxon>Streptosporangium</taxon>
    </lineage>
</organism>
<dbReference type="Proteomes" id="UP001230426">
    <property type="component" value="Unassembled WGS sequence"/>
</dbReference>
<name>A0ABT9RMA5_9ACTN</name>
<gene>
    <name evidence="1" type="ORF">J2S55_009755</name>
</gene>
<evidence type="ECO:0000313" key="2">
    <source>
        <dbReference type="Proteomes" id="UP001230426"/>
    </source>
</evidence>
<dbReference type="RefSeq" id="WP_306876328.1">
    <property type="nucleotide sequence ID" value="NZ_JAUSRB010000004.1"/>
</dbReference>
<protein>
    <submittedName>
        <fullName evidence="1">Uncharacterized protein</fullName>
    </submittedName>
</protein>